<protein>
    <submittedName>
        <fullName evidence="1">Uncharacterized protein</fullName>
    </submittedName>
</protein>
<proteinExistence type="predicted"/>
<organism evidence="1 2">
    <name type="scientific">Avena sativa</name>
    <name type="common">Oat</name>
    <dbReference type="NCBI Taxonomy" id="4498"/>
    <lineage>
        <taxon>Eukaryota</taxon>
        <taxon>Viridiplantae</taxon>
        <taxon>Streptophyta</taxon>
        <taxon>Embryophyta</taxon>
        <taxon>Tracheophyta</taxon>
        <taxon>Spermatophyta</taxon>
        <taxon>Magnoliopsida</taxon>
        <taxon>Liliopsida</taxon>
        <taxon>Poales</taxon>
        <taxon>Poaceae</taxon>
        <taxon>BOP clade</taxon>
        <taxon>Pooideae</taxon>
        <taxon>Poodae</taxon>
        <taxon>Poeae</taxon>
        <taxon>Poeae Chloroplast Group 1 (Aveneae type)</taxon>
        <taxon>Aveninae</taxon>
        <taxon>Avena</taxon>
    </lineage>
</organism>
<evidence type="ECO:0000313" key="1">
    <source>
        <dbReference type="EnsemblPlants" id="AVESA.00010b.r2.4DG0783970.1.CDS"/>
    </source>
</evidence>
<accession>A0ACD5XG19</accession>
<reference evidence="1" key="1">
    <citation type="submission" date="2021-05" db="EMBL/GenBank/DDBJ databases">
        <authorList>
            <person name="Scholz U."/>
            <person name="Mascher M."/>
            <person name="Fiebig A."/>
        </authorList>
    </citation>
    <scope>NUCLEOTIDE SEQUENCE [LARGE SCALE GENOMIC DNA]</scope>
</reference>
<keyword evidence="2" id="KW-1185">Reference proteome</keyword>
<name>A0ACD5XG19_AVESA</name>
<evidence type="ECO:0000313" key="2">
    <source>
        <dbReference type="Proteomes" id="UP001732700"/>
    </source>
</evidence>
<sequence length="651" mass="73993">MHRATVSRSGSEKVHLAVGNDKQCLIALKWASLYIPPQKSLVLVHIYRPAIPTVLGASMPESTLIKNRVSAHRVNDRNMILKKLQECLQMYKVEAEILIIDKYDVVVALLEVIKEHKITTLVMGAKKRKHDWKGKTAEALEKQADCLCNIMYLHNDGDIVASRHPHTTRKNGIPSLGGCHFSGSSNTTKSSSFFNSCSTADTFDAEHLDDPSLVMNTTYIYNDSRFNTIIGLKSFVTFRELVNQQILAEHSRDLYQAFHIKYYDMLTGCKFFDGFDSLIGVDSQNLGEEHWKSIKSWPAVLEYIVSVLKTLWTQLVKQNHRACNGFTHDDLSKAAEEPIRHLFSVASIVSDHEVRKSPEKLFCVLNMYTALMDAYPILMKVFCRESISTHVEGVLGKLKDSVRGIVEELKGLIRTYTSQKAVQDGGILSLSRYLMRYISLLVKHKGLLDTILDHDHTDDLLAVDRMSLTCRLVVGLITDLESVIYKHSRSFASEGLQCIFLMNNIHFILQEVEQSDVQLTVKAEWIKKRQSRIRGYIKRYIYASWVPVTSTLDVSRGMPPSKKARINFLNIGLTSLTPLQSFASSFNATCNLQMLWKVPCPALRDELRVKIMEFITRAYHGHLESQKQSVGQNAKNFERGWKNKIDELFEG</sequence>
<dbReference type="Proteomes" id="UP001732700">
    <property type="component" value="Chromosome 4D"/>
</dbReference>
<dbReference type="EnsemblPlants" id="AVESA.00010b.r2.4DG0783970.1">
    <property type="protein sequence ID" value="AVESA.00010b.r2.4DG0783970.1.CDS"/>
    <property type="gene ID" value="AVESA.00010b.r2.4DG0783970"/>
</dbReference>
<reference evidence="1" key="2">
    <citation type="submission" date="2025-09" db="UniProtKB">
        <authorList>
            <consortium name="EnsemblPlants"/>
        </authorList>
    </citation>
    <scope>IDENTIFICATION</scope>
</reference>